<dbReference type="Gene3D" id="2.30.110.10">
    <property type="entry name" value="Electron Transport, Fmn-binding Protein, Chain A"/>
    <property type="match status" value="1"/>
</dbReference>
<dbReference type="KEGG" id="sace:GIY23_05460"/>
<keyword evidence="3" id="KW-1185">Reference proteome</keyword>
<feature type="domain" description="Pyridoxamine 5'-phosphate oxidase N-terminal" evidence="1">
    <location>
        <begin position="4"/>
        <end position="122"/>
    </location>
</feature>
<accession>A0A5Q3QE41</accession>
<proteinExistence type="predicted"/>
<dbReference type="Pfam" id="PF01243">
    <property type="entry name" value="PNPOx_N"/>
    <property type="match status" value="1"/>
</dbReference>
<evidence type="ECO:0000259" key="1">
    <source>
        <dbReference type="Pfam" id="PF01243"/>
    </source>
</evidence>
<name>A0A5Q3QE41_9PSEU</name>
<dbReference type="EMBL" id="CP045929">
    <property type="protein sequence ID" value="QGK69057.1"/>
    <property type="molecule type" value="Genomic_DNA"/>
</dbReference>
<dbReference type="SUPFAM" id="SSF50475">
    <property type="entry name" value="FMN-binding split barrel"/>
    <property type="match status" value="1"/>
</dbReference>
<dbReference type="Proteomes" id="UP000371041">
    <property type="component" value="Chromosome"/>
</dbReference>
<gene>
    <name evidence="2" type="ORF">GIY23_05460</name>
</gene>
<reference evidence="3" key="1">
    <citation type="submission" date="2019-11" db="EMBL/GenBank/DDBJ databases">
        <title>The complete genome sequence of Saccharopolyspora sp. E2A.</title>
        <authorList>
            <person name="Zhang G."/>
        </authorList>
    </citation>
    <scope>NUCLEOTIDE SEQUENCE [LARGE SCALE GENOMIC DNA]</scope>
    <source>
        <strain evidence="3">E2A</strain>
    </source>
</reference>
<evidence type="ECO:0000313" key="2">
    <source>
        <dbReference type="EMBL" id="QGK69057.1"/>
    </source>
</evidence>
<sequence>MLTEADRVLLDRPLFGLLTVTPAAGRMPAPRPVWFEATTQGDLQLFTLTTSPRMRRLQAQPQPRASFVVVKPPGEPEGWLSVEADVTVHHDGAQELAFRLTERYWDSTQTEQRASARAMWEVEDLRRLVLHPSRVTRGPT</sequence>
<dbReference type="InterPro" id="IPR012349">
    <property type="entry name" value="Split_barrel_FMN-bd"/>
</dbReference>
<dbReference type="AlphaFoldDB" id="A0A5Q3QE41"/>
<evidence type="ECO:0000313" key="3">
    <source>
        <dbReference type="Proteomes" id="UP000371041"/>
    </source>
</evidence>
<organism evidence="2 3">
    <name type="scientific">Allosaccharopolyspora coralli</name>
    <dbReference type="NCBI Taxonomy" id="2665642"/>
    <lineage>
        <taxon>Bacteria</taxon>
        <taxon>Bacillati</taxon>
        <taxon>Actinomycetota</taxon>
        <taxon>Actinomycetes</taxon>
        <taxon>Pseudonocardiales</taxon>
        <taxon>Pseudonocardiaceae</taxon>
        <taxon>Allosaccharopolyspora</taxon>
    </lineage>
</organism>
<dbReference type="InterPro" id="IPR011576">
    <property type="entry name" value="Pyridox_Oxase_N"/>
</dbReference>
<dbReference type="RefSeq" id="WP_154075658.1">
    <property type="nucleotide sequence ID" value="NZ_CP045929.1"/>
</dbReference>
<protein>
    <submittedName>
        <fullName evidence="2">Pyridoxamine 5'-phosphate oxidase family protein</fullName>
    </submittedName>
</protein>